<dbReference type="SUPFAM" id="SSF111369">
    <property type="entry name" value="HlyD-like secretion proteins"/>
    <property type="match status" value="1"/>
</dbReference>
<evidence type="ECO:0000256" key="1">
    <source>
        <dbReference type="ARBA" id="ARBA00009477"/>
    </source>
</evidence>
<dbReference type="Proteomes" id="UP000787472">
    <property type="component" value="Unassembled WGS sequence"/>
</dbReference>
<evidence type="ECO:0000313" key="5">
    <source>
        <dbReference type="Proteomes" id="UP000787472"/>
    </source>
</evidence>
<dbReference type="PANTHER" id="PTHR30469">
    <property type="entry name" value="MULTIDRUG RESISTANCE PROTEIN MDTA"/>
    <property type="match status" value="1"/>
</dbReference>
<evidence type="ECO:0000259" key="3">
    <source>
        <dbReference type="Pfam" id="PF25973"/>
    </source>
</evidence>
<dbReference type="Pfam" id="PF25973">
    <property type="entry name" value="BSH_CzcB"/>
    <property type="match status" value="1"/>
</dbReference>
<proteinExistence type="inferred from homology"/>
<dbReference type="EMBL" id="JAAONZ010000020">
    <property type="protein sequence ID" value="NHO67841.1"/>
    <property type="molecule type" value="Genomic_DNA"/>
</dbReference>
<dbReference type="NCBIfam" id="TIGR01730">
    <property type="entry name" value="RND_mfp"/>
    <property type="match status" value="1"/>
</dbReference>
<keyword evidence="5" id="KW-1185">Reference proteome</keyword>
<comment type="similarity">
    <text evidence="1">Belongs to the membrane fusion protein (MFP) (TC 8.A.1) family.</text>
</comment>
<keyword evidence="2" id="KW-0175">Coiled coil</keyword>
<accession>A0A9E5MP29</accession>
<dbReference type="InterPro" id="IPR006143">
    <property type="entry name" value="RND_pump_MFP"/>
</dbReference>
<comment type="caution">
    <text evidence="4">The sequence shown here is derived from an EMBL/GenBank/DDBJ whole genome shotgun (WGS) entry which is preliminary data.</text>
</comment>
<dbReference type="GO" id="GO:1990281">
    <property type="term" value="C:efflux pump complex"/>
    <property type="evidence" value="ECO:0007669"/>
    <property type="project" value="TreeGrafter"/>
</dbReference>
<evidence type="ECO:0000313" key="4">
    <source>
        <dbReference type="EMBL" id="NHO67841.1"/>
    </source>
</evidence>
<protein>
    <submittedName>
        <fullName evidence="4">Efflux RND transporter periplasmic adaptor subunit</fullName>
    </submittedName>
</protein>
<dbReference type="Gene3D" id="2.40.50.100">
    <property type="match status" value="1"/>
</dbReference>
<dbReference type="PANTHER" id="PTHR30469:SF12">
    <property type="entry name" value="MULTIDRUG RESISTANCE PROTEIN MDTA"/>
    <property type="match status" value="1"/>
</dbReference>
<evidence type="ECO:0000256" key="2">
    <source>
        <dbReference type="SAM" id="Coils"/>
    </source>
</evidence>
<feature type="coiled-coil region" evidence="2">
    <location>
        <begin position="109"/>
        <end position="191"/>
    </location>
</feature>
<reference evidence="4" key="1">
    <citation type="submission" date="2020-03" db="EMBL/GenBank/DDBJ databases">
        <authorList>
            <person name="Guo F."/>
        </authorList>
    </citation>
    <scope>NUCLEOTIDE SEQUENCE</scope>
    <source>
        <strain evidence="4">JCM 30134</strain>
    </source>
</reference>
<dbReference type="Gene3D" id="1.10.287.470">
    <property type="entry name" value="Helix hairpin bin"/>
    <property type="match status" value="1"/>
</dbReference>
<dbReference type="AlphaFoldDB" id="A0A9E5MP29"/>
<feature type="domain" description="CzcB-like barrel-sandwich hybrid" evidence="3">
    <location>
        <begin position="77"/>
        <end position="212"/>
    </location>
</feature>
<dbReference type="RefSeq" id="WP_167191263.1">
    <property type="nucleotide sequence ID" value="NZ_JAAONZ010000020.1"/>
</dbReference>
<sequence length="394" mass="42980">MIKRYSKGFSLLAALLILAGVVIYNSHMMAAQTNRPIPVKQVHTDYPEVSVISVTAGSHAATVEAFGAAEPHYKLELTSQLAGRVEMLSATFDSGRQVKKGDLLLQLESSNYRAALAAAENDLATAEVDFLEAQREAEQARVEWENSGLTGEPDSPLVLRQPQLNAARAAVENARAAVASARQELEQTRIRAPFDALIVSRSVSPGSFLQAGGAVASLYSTDWLQISLPMSKRDWQKLPDVQTLDEGEWPVLFTDVETGQQWQGHVLRTELHLDATTRQQSLIAAVEKPLQQTPVLAPGTFVRAEVKGRAMDDLWQLPASSLSQRGEIWYVEADTLKKFAADPVSSDANVINVLPPKNLQGLSVQVLVHPLSSYIEGMAVVAREYTMVVEVASE</sequence>
<dbReference type="Gene3D" id="2.40.30.170">
    <property type="match status" value="1"/>
</dbReference>
<gene>
    <name evidence="4" type="ORF">G8770_20030</name>
</gene>
<organism evidence="4 5">
    <name type="scientific">Pseudomaricurvus hydrocarbonicus</name>
    <dbReference type="NCBI Taxonomy" id="1470433"/>
    <lineage>
        <taxon>Bacteria</taxon>
        <taxon>Pseudomonadati</taxon>
        <taxon>Pseudomonadota</taxon>
        <taxon>Gammaproteobacteria</taxon>
        <taxon>Cellvibrionales</taxon>
        <taxon>Cellvibrionaceae</taxon>
        <taxon>Pseudomaricurvus</taxon>
    </lineage>
</organism>
<name>A0A9E5MP29_9GAMM</name>
<dbReference type="GO" id="GO:0015562">
    <property type="term" value="F:efflux transmembrane transporter activity"/>
    <property type="evidence" value="ECO:0007669"/>
    <property type="project" value="TreeGrafter"/>
</dbReference>
<dbReference type="InterPro" id="IPR058647">
    <property type="entry name" value="BSH_CzcB-like"/>
</dbReference>